<evidence type="ECO:0000313" key="2">
    <source>
        <dbReference type="Proteomes" id="UP000262954"/>
    </source>
</evidence>
<dbReference type="EMBL" id="DNWC01000086">
    <property type="protein sequence ID" value="HBJ08659.1"/>
    <property type="molecule type" value="Genomic_DNA"/>
</dbReference>
<reference evidence="1 2" key="1">
    <citation type="journal article" date="2018" name="Nat. Biotechnol.">
        <title>A standardized bacterial taxonomy based on genome phylogeny substantially revises the tree of life.</title>
        <authorList>
            <person name="Parks D.H."/>
            <person name="Chuvochina M."/>
            <person name="Waite D.W."/>
            <person name="Rinke C."/>
            <person name="Skarshewski A."/>
            <person name="Chaumeil P.A."/>
            <person name="Hugenholtz P."/>
        </authorList>
    </citation>
    <scope>NUCLEOTIDE SEQUENCE [LARGE SCALE GENOMIC DNA]</scope>
    <source>
        <strain evidence="1">UBA11482</strain>
    </source>
</reference>
<dbReference type="Proteomes" id="UP000262954">
    <property type="component" value="Unassembled WGS sequence"/>
</dbReference>
<evidence type="ECO:0000313" key="1">
    <source>
        <dbReference type="EMBL" id="HBJ08659.1"/>
    </source>
</evidence>
<protein>
    <submittedName>
        <fullName evidence="1">DUF4286 domain-containing protein</fullName>
    </submittedName>
</protein>
<gene>
    <name evidence="1" type="ORF">DDY73_06595</name>
</gene>
<organism evidence="1 2">
    <name type="scientific">Coprobacter fastidiosus</name>
    <dbReference type="NCBI Taxonomy" id="1099853"/>
    <lineage>
        <taxon>Bacteria</taxon>
        <taxon>Pseudomonadati</taxon>
        <taxon>Bacteroidota</taxon>
        <taxon>Bacteroidia</taxon>
        <taxon>Bacteroidales</taxon>
        <taxon>Barnesiellaceae</taxon>
        <taxon>Coprobacter</taxon>
    </lineage>
</organism>
<dbReference type="InterPro" id="IPR025563">
    <property type="entry name" value="DUF4286"/>
</dbReference>
<comment type="caution">
    <text evidence="1">The sequence shown here is derived from an EMBL/GenBank/DDBJ whole genome shotgun (WGS) entry which is preliminary data.</text>
</comment>
<dbReference type="GeneID" id="92927294"/>
<sequence length="101" mass="11698">MIIINTTYHASDNIKEIFINWIKEIYIPTALQHEELSEPQLCRIITGNENEGENFSLQFHVKDTASLSRWYNETGDDLAHALTEKFKDQVVGFTTLLEIIE</sequence>
<dbReference type="Pfam" id="PF14114">
    <property type="entry name" value="DUF4286"/>
    <property type="match status" value="1"/>
</dbReference>
<accession>A0A354M2C0</accession>
<dbReference type="AlphaFoldDB" id="A0A354M2C0"/>
<proteinExistence type="predicted"/>
<dbReference type="RefSeq" id="WP_009316701.1">
    <property type="nucleotide sequence ID" value="NZ_AP028032.1"/>
</dbReference>
<name>A0A354M2C0_9BACT</name>